<dbReference type="AlphaFoldDB" id="A0A6N2K9X2"/>
<evidence type="ECO:0000256" key="1">
    <source>
        <dbReference type="SAM" id="MobiDB-lite"/>
    </source>
</evidence>
<feature type="region of interest" description="Disordered" evidence="1">
    <location>
        <begin position="36"/>
        <end position="62"/>
    </location>
</feature>
<accession>A0A6N2K9X2</accession>
<dbReference type="EMBL" id="CAADRP010000224">
    <property type="protein sequence ID" value="VFU25078.1"/>
    <property type="molecule type" value="Genomic_DNA"/>
</dbReference>
<gene>
    <name evidence="2" type="ORF">SVIM_LOCUS54406</name>
</gene>
<protein>
    <submittedName>
        <fullName evidence="2">Uncharacterized protein</fullName>
    </submittedName>
</protein>
<evidence type="ECO:0000313" key="2">
    <source>
        <dbReference type="EMBL" id="VFU25078.1"/>
    </source>
</evidence>
<organism evidence="2">
    <name type="scientific">Salix viminalis</name>
    <name type="common">Common osier</name>
    <name type="synonym">Basket willow</name>
    <dbReference type="NCBI Taxonomy" id="40686"/>
    <lineage>
        <taxon>Eukaryota</taxon>
        <taxon>Viridiplantae</taxon>
        <taxon>Streptophyta</taxon>
        <taxon>Embryophyta</taxon>
        <taxon>Tracheophyta</taxon>
        <taxon>Spermatophyta</taxon>
        <taxon>Magnoliopsida</taxon>
        <taxon>eudicotyledons</taxon>
        <taxon>Gunneridae</taxon>
        <taxon>Pentapetalae</taxon>
        <taxon>rosids</taxon>
        <taxon>fabids</taxon>
        <taxon>Malpighiales</taxon>
        <taxon>Salicaceae</taxon>
        <taxon>Saliceae</taxon>
        <taxon>Salix</taxon>
    </lineage>
</organism>
<sequence length="114" mass="13188">MEWVSLTRNKKLYREEHCMWHKTPRIVRESAGSEMNTAFDSSDLPQDRTPEMVRQGSPMPFHGKGHAERDLYDDVSLCCCLTHSSESEGSLCFHLHILSFHPFIITLIKRVLSI</sequence>
<reference evidence="2" key="1">
    <citation type="submission" date="2019-03" db="EMBL/GenBank/DDBJ databases">
        <authorList>
            <person name="Mank J."/>
            <person name="Almeida P."/>
        </authorList>
    </citation>
    <scope>NUCLEOTIDE SEQUENCE</scope>
    <source>
        <strain evidence="2">78183</strain>
    </source>
</reference>
<proteinExistence type="predicted"/>
<name>A0A6N2K9X2_SALVM</name>